<proteinExistence type="predicted"/>
<dbReference type="PANTHER" id="PTHR24252:SF7">
    <property type="entry name" value="HYALIN"/>
    <property type="match status" value="1"/>
</dbReference>
<accession>A0A813LYY1</accession>
<keyword evidence="6" id="KW-0732">Signal</keyword>
<dbReference type="InterPro" id="IPR033116">
    <property type="entry name" value="TRYPSIN_SER"/>
</dbReference>
<feature type="domain" description="Peptidase S1" evidence="7">
    <location>
        <begin position="42"/>
        <end position="279"/>
    </location>
</feature>
<reference evidence="8" key="1">
    <citation type="submission" date="2021-02" db="EMBL/GenBank/DDBJ databases">
        <authorList>
            <person name="Nowell W R."/>
        </authorList>
    </citation>
    <scope>NUCLEOTIDE SEQUENCE</scope>
    <source>
        <strain evidence="8">Ploen Becks lab</strain>
    </source>
</reference>
<evidence type="ECO:0000313" key="8">
    <source>
        <dbReference type="EMBL" id="CAF0707715.1"/>
    </source>
</evidence>
<dbReference type="PROSITE" id="PS50240">
    <property type="entry name" value="TRYPSIN_DOM"/>
    <property type="match status" value="1"/>
</dbReference>
<evidence type="ECO:0000256" key="1">
    <source>
        <dbReference type="ARBA" id="ARBA00022670"/>
    </source>
</evidence>
<dbReference type="CDD" id="cd00190">
    <property type="entry name" value="Tryp_SPc"/>
    <property type="match status" value="1"/>
</dbReference>
<name>A0A813LYY1_9BILA</name>
<dbReference type="GO" id="GO:0006508">
    <property type="term" value="P:proteolysis"/>
    <property type="evidence" value="ECO:0007669"/>
    <property type="project" value="UniProtKB-KW"/>
</dbReference>
<keyword evidence="2 5" id="KW-0378">Hydrolase</keyword>
<keyword evidence="4" id="KW-1015">Disulfide bond</keyword>
<dbReference type="AlphaFoldDB" id="A0A813LYY1"/>
<keyword evidence="3 5" id="KW-0720">Serine protease</keyword>
<dbReference type="SUPFAM" id="SSF50494">
    <property type="entry name" value="Trypsin-like serine proteases"/>
    <property type="match status" value="1"/>
</dbReference>
<dbReference type="InterPro" id="IPR001254">
    <property type="entry name" value="Trypsin_dom"/>
</dbReference>
<evidence type="ECO:0000256" key="6">
    <source>
        <dbReference type="SAM" id="SignalP"/>
    </source>
</evidence>
<evidence type="ECO:0000313" key="9">
    <source>
        <dbReference type="Proteomes" id="UP000663879"/>
    </source>
</evidence>
<dbReference type="OrthoDB" id="10012881at2759"/>
<protein>
    <recommendedName>
        <fullName evidence="7">Peptidase S1 domain-containing protein</fullName>
    </recommendedName>
</protein>
<evidence type="ECO:0000256" key="5">
    <source>
        <dbReference type="RuleBase" id="RU363034"/>
    </source>
</evidence>
<organism evidence="8 9">
    <name type="scientific">Brachionus calyciflorus</name>
    <dbReference type="NCBI Taxonomy" id="104777"/>
    <lineage>
        <taxon>Eukaryota</taxon>
        <taxon>Metazoa</taxon>
        <taxon>Spiralia</taxon>
        <taxon>Gnathifera</taxon>
        <taxon>Rotifera</taxon>
        <taxon>Eurotatoria</taxon>
        <taxon>Monogononta</taxon>
        <taxon>Pseudotrocha</taxon>
        <taxon>Ploima</taxon>
        <taxon>Brachionidae</taxon>
        <taxon>Brachionus</taxon>
    </lineage>
</organism>
<dbReference type="Proteomes" id="UP000663879">
    <property type="component" value="Unassembled WGS sequence"/>
</dbReference>
<dbReference type="PANTHER" id="PTHR24252">
    <property type="entry name" value="ACROSIN-RELATED"/>
    <property type="match status" value="1"/>
</dbReference>
<feature type="signal peptide" evidence="6">
    <location>
        <begin position="1"/>
        <end position="17"/>
    </location>
</feature>
<dbReference type="SMART" id="SM00020">
    <property type="entry name" value="Tryp_SPc"/>
    <property type="match status" value="1"/>
</dbReference>
<dbReference type="InterPro" id="IPR043504">
    <property type="entry name" value="Peptidase_S1_PA_chymotrypsin"/>
</dbReference>
<comment type="caution">
    <text evidence="8">The sequence shown here is derived from an EMBL/GenBank/DDBJ whole genome shotgun (WGS) entry which is preliminary data.</text>
</comment>
<sequence>MKILKLFTFLMIDFILAIEQWDDYTRVNAPYCGIKSENDKKIVGGEEANRGEWPWQIAIYFRNRFICGGSLINSMWILTAAHCVYKQNSNSYAIVTGLHDLDNRDIYTQTRQISQIIVHPSYSQIGFKNDIALMRLSQKVILNNQTLPVCLPLPYKYYSNVKSTATGWGSIRSGGPVSKILNEVELPLLNDIDCLKLYPTVTPSIALCAGNTGLNKDTCQGDSGGPLVVEETNMIGKSLMKKEKHFFLAGITSWGDGCGNGGVYTRTSNYYDWIKQNIRQTF</sequence>
<dbReference type="InterPro" id="IPR001314">
    <property type="entry name" value="Peptidase_S1A"/>
</dbReference>
<dbReference type="Gene3D" id="2.40.10.10">
    <property type="entry name" value="Trypsin-like serine proteases"/>
    <property type="match status" value="1"/>
</dbReference>
<dbReference type="FunFam" id="2.40.10.10:FF:000006">
    <property type="entry name" value="Serine proteinase stubble"/>
    <property type="match status" value="1"/>
</dbReference>
<keyword evidence="1 5" id="KW-0645">Protease</keyword>
<dbReference type="EMBL" id="CAJNOC010000026">
    <property type="protein sequence ID" value="CAF0707715.1"/>
    <property type="molecule type" value="Genomic_DNA"/>
</dbReference>
<evidence type="ECO:0000259" key="7">
    <source>
        <dbReference type="PROSITE" id="PS50240"/>
    </source>
</evidence>
<evidence type="ECO:0000256" key="4">
    <source>
        <dbReference type="ARBA" id="ARBA00023157"/>
    </source>
</evidence>
<keyword evidence="9" id="KW-1185">Reference proteome</keyword>
<dbReference type="PROSITE" id="PS00135">
    <property type="entry name" value="TRYPSIN_SER"/>
    <property type="match status" value="1"/>
</dbReference>
<dbReference type="InterPro" id="IPR009003">
    <property type="entry name" value="Peptidase_S1_PA"/>
</dbReference>
<dbReference type="PRINTS" id="PR00722">
    <property type="entry name" value="CHYMOTRYPSIN"/>
</dbReference>
<dbReference type="Pfam" id="PF00089">
    <property type="entry name" value="Trypsin"/>
    <property type="match status" value="1"/>
</dbReference>
<dbReference type="GO" id="GO:0004252">
    <property type="term" value="F:serine-type endopeptidase activity"/>
    <property type="evidence" value="ECO:0007669"/>
    <property type="project" value="InterPro"/>
</dbReference>
<gene>
    <name evidence="8" type="ORF">OXX778_LOCUS528</name>
</gene>
<dbReference type="PROSITE" id="PS00134">
    <property type="entry name" value="TRYPSIN_HIS"/>
    <property type="match status" value="1"/>
</dbReference>
<dbReference type="InterPro" id="IPR018114">
    <property type="entry name" value="TRYPSIN_HIS"/>
</dbReference>
<feature type="chain" id="PRO_5032418034" description="Peptidase S1 domain-containing protein" evidence="6">
    <location>
        <begin position="18"/>
        <end position="282"/>
    </location>
</feature>
<evidence type="ECO:0000256" key="3">
    <source>
        <dbReference type="ARBA" id="ARBA00022825"/>
    </source>
</evidence>
<evidence type="ECO:0000256" key="2">
    <source>
        <dbReference type="ARBA" id="ARBA00022801"/>
    </source>
</evidence>